<proteinExistence type="predicted"/>
<keyword evidence="1" id="KW-0812">Transmembrane</keyword>
<dbReference type="AlphaFoldDB" id="A4XIM6"/>
<evidence type="ECO:0008006" key="4">
    <source>
        <dbReference type="Google" id="ProtNLM"/>
    </source>
</evidence>
<keyword evidence="3" id="KW-1185">Reference proteome</keyword>
<dbReference type="RefSeq" id="WP_011916702.1">
    <property type="nucleotide sequence ID" value="NC_009437.1"/>
</dbReference>
<feature type="transmembrane region" description="Helical" evidence="1">
    <location>
        <begin position="49"/>
        <end position="69"/>
    </location>
</feature>
<keyword evidence="1" id="KW-1133">Transmembrane helix</keyword>
<reference evidence="2 3" key="1">
    <citation type="journal article" date="2008" name="Appl. Environ. Microbiol.">
        <title>Hydrogenomics of the extremely thermophilic bacterium Caldicellulosiruptor saccharolyticus.</title>
        <authorList>
            <person name="van de Werken H.J."/>
            <person name="Verhaart M.R."/>
            <person name="VanFossen A.L."/>
            <person name="Willquist K."/>
            <person name="Lewis D.L."/>
            <person name="Nichols J.D."/>
            <person name="Goorissen H.P."/>
            <person name="Mongodin E.F."/>
            <person name="Nelson K.E."/>
            <person name="van Niel E.W."/>
            <person name="Stams A.J."/>
            <person name="Ward D.E."/>
            <person name="de Vos W.M."/>
            <person name="van der Oost J."/>
            <person name="Kelly R.M."/>
            <person name="Kengen S.W."/>
        </authorList>
    </citation>
    <scope>NUCLEOTIDE SEQUENCE [LARGE SCALE GENOMIC DNA]</scope>
    <source>
        <strain evidence="3">ATCC 43494 / DSM 8903 / Tp8T 6331</strain>
    </source>
</reference>
<evidence type="ECO:0000256" key="1">
    <source>
        <dbReference type="SAM" id="Phobius"/>
    </source>
</evidence>
<organism evidence="2 3">
    <name type="scientific">Caldicellulosiruptor saccharolyticus (strain ATCC 43494 / DSM 8903 / Tp8T 6331)</name>
    <dbReference type="NCBI Taxonomy" id="351627"/>
    <lineage>
        <taxon>Bacteria</taxon>
        <taxon>Bacillati</taxon>
        <taxon>Bacillota</taxon>
        <taxon>Bacillota incertae sedis</taxon>
        <taxon>Caldicellulosiruptorales</taxon>
        <taxon>Caldicellulosiruptoraceae</taxon>
        <taxon>Caldicellulosiruptor</taxon>
    </lineage>
</organism>
<evidence type="ECO:0000313" key="3">
    <source>
        <dbReference type="Proteomes" id="UP000000256"/>
    </source>
</evidence>
<sequence length="99" mass="10986">MESKKSLDIEKVISLILRVGVVLSIAVISFGLLAHILVNAKVASLIIKVGLYILFLTPFARLVVSLFMFLLEKDLIYFVITLAIIVIIVLSNIVVSLRF</sequence>
<evidence type="ECO:0000313" key="2">
    <source>
        <dbReference type="EMBL" id="ABP66761.1"/>
    </source>
</evidence>
<dbReference type="InterPro" id="IPR012861">
    <property type="entry name" value="DUF1634"/>
</dbReference>
<feature type="transmembrane region" description="Helical" evidence="1">
    <location>
        <begin position="12"/>
        <end position="37"/>
    </location>
</feature>
<name>A4XIM6_CALS8</name>
<dbReference type="STRING" id="351627.Csac_1156"/>
<dbReference type="Proteomes" id="UP000000256">
    <property type="component" value="Chromosome"/>
</dbReference>
<feature type="transmembrane region" description="Helical" evidence="1">
    <location>
        <begin position="75"/>
        <end position="95"/>
    </location>
</feature>
<gene>
    <name evidence="2" type="ordered locus">Csac_1156</name>
</gene>
<protein>
    <recommendedName>
        <fullName evidence="4">DUF1634 domain-containing protein</fullName>
    </recommendedName>
</protein>
<dbReference type="HOGENOM" id="CLU_2315008_0_0_9"/>
<dbReference type="OrthoDB" id="1716790at2"/>
<accession>A4XIM6</accession>
<dbReference type="KEGG" id="csc:Csac_1156"/>
<dbReference type="EMBL" id="CP000679">
    <property type="protein sequence ID" value="ABP66761.1"/>
    <property type="molecule type" value="Genomic_DNA"/>
</dbReference>
<keyword evidence="1" id="KW-0472">Membrane</keyword>
<dbReference type="Pfam" id="PF07843">
    <property type="entry name" value="DUF1634"/>
    <property type="match status" value="1"/>
</dbReference>